<proteinExistence type="predicted"/>
<reference evidence="3" key="1">
    <citation type="submission" date="2019-03" db="EMBL/GenBank/DDBJ databases">
        <title>WGS assembly of Setaria viridis.</title>
        <authorList>
            <person name="Huang P."/>
            <person name="Jenkins J."/>
            <person name="Grimwood J."/>
            <person name="Barry K."/>
            <person name="Healey A."/>
            <person name="Mamidi S."/>
            <person name="Sreedasyam A."/>
            <person name="Shu S."/>
            <person name="Feldman M."/>
            <person name="Wu J."/>
            <person name="Yu Y."/>
            <person name="Chen C."/>
            <person name="Johnson J."/>
            <person name="Rokhsar D."/>
            <person name="Baxter I."/>
            <person name="Schmutz J."/>
            <person name="Brutnell T."/>
            <person name="Kellogg E."/>
        </authorList>
    </citation>
    <scope>NUCLEOTIDE SEQUENCE [LARGE SCALE GENOMIC DNA]</scope>
</reference>
<name>A0A4U6TEZ2_SETVI</name>
<feature type="region of interest" description="Disordered" evidence="2">
    <location>
        <begin position="177"/>
        <end position="200"/>
    </location>
</feature>
<evidence type="ECO:0000313" key="3">
    <source>
        <dbReference type="EMBL" id="TKW00102.1"/>
    </source>
</evidence>
<evidence type="ECO:0000256" key="1">
    <source>
        <dbReference type="SAM" id="Coils"/>
    </source>
</evidence>
<dbReference type="Gramene" id="TKW00102">
    <property type="protein sequence ID" value="TKW00102"/>
    <property type="gene ID" value="SEVIR_8G086833v2"/>
</dbReference>
<dbReference type="Proteomes" id="UP000298652">
    <property type="component" value="Chromosome 8"/>
</dbReference>
<feature type="coiled-coil region" evidence="1">
    <location>
        <begin position="205"/>
        <end position="316"/>
    </location>
</feature>
<accession>A0A4U6TEZ2</accession>
<protein>
    <submittedName>
        <fullName evidence="3">Uncharacterized protein</fullName>
    </submittedName>
</protein>
<dbReference type="EMBL" id="CM016559">
    <property type="protein sequence ID" value="TKW00102.1"/>
    <property type="molecule type" value="Genomic_DNA"/>
</dbReference>
<evidence type="ECO:0000313" key="4">
    <source>
        <dbReference type="Proteomes" id="UP000298652"/>
    </source>
</evidence>
<gene>
    <name evidence="3" type="ORF">SEVIR_8G086833v2</name>
</gene>
<dbReference type="AlphaFoldDB" id="A0A4U6TEZ2"/>
<sequence>MPSTAVVAPELTAPAPSAAVPPTADQAVLGLPAGVAKEVSPVLATGTLLSNVIASGLGEKTAPAAVPAAPSTRPPMAEKKRVQLPPCSTRDAEETIPVETGVVPDPLATTSVPFEDMIVEEVPKVDPGRLGATMSMLQDVIRSVEEPATALGLRSAGLSSSSSGVLAIVEKSKQTTAPGAVLGTAPHPMGSTQRPVLNPPSDLELQRAMDVFRGVQERNHQMEQECARLKEALRVHEVGVKPFAVERADHAVLQEKLESRYKSLNKKYHELKKQEASARNQVIDWRNAHDRVANEAEHLRAALAEAEAACEHQRDRKMQIGVMLAMAMVACRDHAQTLG</sequence>
<evidence type="ECO:0000256" key="2">
    <source>
        <dbReference type="SAM" id="MobiDB-lite"/>
    </source>
</evidence>
<organism evidence="3 4">
    <name type="scientific">Setaria viridis</name>
    <name type="common">Green bristlegrass</name>
    <name type="synonym">Setaria italica subsp. viridis</name>
    <dbReference type="NCBI Taxonomy" id="4556"/>
    <lineage>
        <taxon>Eukaryota</taxon>
        <taxon>Viridiplantae</taxon>
        <taxon>Streptophyta</taxon>
        <taxon>Embryophyta</taxon>
        <taxon>Tracheophyta</taxon>
        <taxon>Spermatophyta</taxon>
        <taxon>Magnoliopsida</taxon>
        <taxon>Liliopsida</taxon>
        <taxon>Poales</taxon>
        <taxon>Poaceae</taxon>
        <taxon>PACMAD clade</taxon>
        <taxon>Panicoideae</taxon>
        <taxon>Panicodae</taxon>
        <taxon>Paniceae</taxon>
        <taxon>Cenchrinae</taxon>
        <taxon>Setaria</taxon>
    </lineage>
</organism>
<keyword evidence="4" id="KW-1185">Reference proteome</keyword>
<keyword evidence="1" id="KW-0175">Coiled coil</keyword>